<protein>
    <submittedName>
        <fullName evidence="2">Uncharacterized protein</fullName>
    </submittedName>
</protein>
<reference evidence="3" key="2">
    <citation type="journal article" date="2017" name="Nat. Plants">
        <title>The Aegilops tauschii genome reveals multiple impacts of transposons.</title>
        <authorList>
            <person name="Zhao G."/>
            <person name="Zou C."/>
            <person name="Li K."/>
            <person name="Wang K."/>
            <person name="Li T."/>
            <person name="Gao L."/>
            <person name="Zhang X."/>
            <person name="Wang H."/>
            <person name="Yang Z."/>
            <person name="Liu X."/>
            <person name="Jiang W."/>
            <person name="Mao L."/>
            <person name="Kong X."/>
            <person name="Jiao Y."/>
            <person name="Jia J."/>
        </authorList>
    </citation>
    <scope>NUCLEOTIDE SEQUENCE [LARGE SCALE GENOMIC DNA]</scope>
    <source>
        <strain evidence="3">cv. AL8/78</strain>
    </source>
</reference>
<reference evidence="3" key="1">
    <citation type="journal article" date="2014" name="Science">
        <title>Ancient hybridizations among the ancestral genomes of bread wheat.</title>
        <authorList>
            <consortium name="International Wheat Genome Sequencing Consortium,"/>
            <person name="Marcussen T."/>
            <person name="Sandve S.R."/>
            <person name="Heier L."/>
            <person name="Spannagl M."/>
            <person name="Pfeifer M."/>
            <person name="Jakobsen K.S."/>
            <person name="Wulff B.B."/>
            <person name="Steuernagel B."/>
            <person name="Mayer K.F."/>
            <person name="Olsen O.A."/>
        </authorList>
    </citation>
    <scope>NUCLEOTIDE SEQUENCE [LARGE SCALE GENOMIC DNA]</scope>
    <source>
        <strain evidence="3">cv. AL8/78</strain>
    </source>
</reference>
<feature type="compositionally biased region" description="Basic and acidic residues" evidence="1">
    <location>
        <begin position="122"/>
        <end position="132"/>
    </location>
</feature>
<sequence length="228" mass="24927">SRSFEAVFGLFFNSFGPAINKGAPCCCSLRSGLVRSSFVHGGSRRRGRPCGIRDTLTVVPARARGAAVAATVSVRRRSNPPSLLSTSSVSHGGGGSHRTGLGYGLRRKLHLAVGHCRASPPRYDRHSSDHRARPQRRSTAGREEARPWRTTFHARRLRSFSARLTEATALDDDDGVGAGLWCHATATWTGRRSRREAARGIEHEVRFDGTGRAGRRQSERRELVAFAS</sequence>
<keyword evidence="3" id="KW-1185">Reference proteome</keyword>
<dbReference type="Gramene" id="AET2Gv20623100.2">
    <property type="protein sequence ID" value="AET2Gv20623100.2"/>
    <property type="gene ID" value="AET2Gv20623100"/>
</dbReference>
<dbReference type="EnsemblPlants" id="AET2Gv20623100.2">
    <property type="protein sequence ID" value="AET2Gv20623100.2"/>
    <property type="gene ID" value="AET2Gv20623100"/>
</dbReference>
<evidence type="ECO:0000313" key="2">
    <source>
        <dbReference type="EnsemblPlants" id="AET2Gv20623100.2"/>
    </source>
</evidence>
<reference evidence="2" key="4">
    <citation type="submission" date="2019-03" db="UniProtKB">
        <authorList>
            <consortium name="EnsemblPlants"/>
        </authorList>
    </citation>
    <scope>IDENTIFICATION</scope>
</reference>
<feature type="region of interest" description="Disordered" evidence="1">
    <location>
        <begin position="117"/>
        <end position="147"/>
    </location>
</feature>
<dbReference type="AlphaFoldDB" id="A0A453BSX7"/>
<feature type="compositionally biased region" description="Gly residues" evidence="1">
    <location>
        <begin position="91"/>
        <end position="100"/>
    </location>
</feature>
<reference evidence="2" key="5">
    <citation type="journal article" date="2021" name="G3 (Bethesda)">
        <title>Aegilops tauschii genome assembly Aet v5.0 features greater sequence contiguity and improved annotation.</title>
        <authorList>
            <person name="Wang L."/>
            <person name="Zhu T."/>
            <person name="Rodriguez J.C."/>
            <person name="Deal K.R."/>
            <person name="Dubcovsky J."/>
            <person name="McGuire P.E."/>
            <person name="Lux T."/>
            <person name="Spannagl M."/>
            <person name="Mayer K.F.X."/>
            <person name="Baldrich P."/>
            <person name="Meyers B.C."/>
            <person name="Huo N."/>
            <person name="Gu Y.Q."/>
            <person name="Zhou H."/>
            <person name="Devos K.M."/>
            <person name="Bennetzen J.L."/>
            <person name="Unver T."/>
            <person name="Budak H."/>
            <person name="Gulick P.J."/>
            <person name="Galiba G."/>
            <person name="Kalapos B."/>
            <person name="Nelson D.R."/>
            <person name="Li P."/>
            <person name="You F.M."/>
            <person name="Luo M.C."/>
            <person name="Dvorak J."/>
        </authorList>
    </citation>
    <scope>NUCLEOTIDE SEQUENCE [LARGE SCALE GENOMIC DNA]</scope>
    <source>
        <strain evidence="2">cv. AL8/78</strain>
    </source>
</reference>
<feature type="region of interest" description="Disordered" evidence="1">
    <location>
        <begin position="73"/>
        <end position="100"/>
    </location>
</feature>
<accession>A0A453BSX7</accession>
<evidence type="ECO:0000256" key="1">
    <source>
        <dbReference type="SAM" id="MobiDB-lite"/>
    </source>
</evidence>
<proteinExistence type="predicted"/>
<reference evidence="2" key="3">
    <citation type="journal article" date="2017" name="Nature">
        <title>Genome sequence of the progenitor of the wheat D genome Aegilops tauschii.</title>
        <authorList>
            <person name="Luo M.C."/>
            <person name="Gu Y.Q."/>
            <person name="Puiu D."/>
            <person name="Wang H."/>
            <person name="Twardziok S.O."/>
            <person name="Deal K.R."/>
            <person name="Huo N."/>
            <person name="Zhu T."/>
            <person name="Wang L."/>
            <person name="Wang Y."/>
            <person name="McGuire P.E."/>
            <person name="Liu S."/>
            <person name="Long H."/>
            <person name="Ramasamy R.K."/>
            <person name="Rodriguez J.C."/>
            <person name="Van S.L."/>
            <person name="Yuan L."/>
            <person name="Wang Z."/>
            <person name="Xia Z."/>
            <person name="Xiao L."/>
            <person name="Anderson O.D."/>
            <person name="Ouyang S."/>
            <person name="Liang Y."/>
            <person name="Zimin A.V."/>
            <person name="Pertea G."/>
            <person name="Qi P."/>
            <person name="Bennetzen J.L."/>
            <person name="Dai X."/>
            <person name="Dawson M.W."/>
            <person name="Muller H.G."/>
            <person name="Kugler K."/>
            <person name="Rivarola-Duarte L."/>
            <person name="Spannagl M."/>
            <person name="Mayer K.F.X."/>
            <person name="Lu F.H."/>
            <person name="Bevan M.W."/>
            <person name="Leroy P."/>
            <person name="Li P."/>
            <person name="You F.M."/>
            <person name="Sun Q."/>
            <person name="Liu Z."/>
            <person name="Lyons E."/>
            <person name="Wicker T."/>
            <person name="Salzberg S.L."/>
            <person name="Devos K.M."/>
            <person name="Dvorak J."/>
        </authorList>
    </citation>
    <scope>NUCLEOTIDE SEQUENCE [LARGE SCALE GENOMIC DNA]</scope>
    <source>
        <strain evidence="2">cv. AL8/78</strain>
    </source>
</reference>
<name>A0A453BSX7_AEGTS</name>
<dbReference type="Proteomes" id="UP000015105">
    <property type="component" value="Chromosome 2D"/>
</dbReference>
<feature type="compositionally biased region" description="Low complexity" evidence="1">
    <location>
        <begin position="73"/>
        <end position="90"/>
    </location>
</feature>
<evidence type="ECO:0000313" key="3">
    <source>
        <dbReference type="Proteomes" id="UP000015105"/>
    </source>
</evidence>
<organism evidence="2 3">
    <name type="scientific">Aegilops tauschii subsp. strangulata</name>
    <name type="common">Goatgrass</name>
    <dbReference type="NCBI Taxonomy" id="200361"/>
    <lineage>
        <taxon>Eukaryota</taxon>
        <taxon>Viridiplantae</taxon>
        <taxon>Streptophyta</taxon>
        <taxon>Embryophyta</taxon>
        <taxon>Tracheophyta</taxon>
        <taxon>Spermatophyta</taxon>
        <taxon>Magnoliopsida</taxon>
        <taxon>Liliopsida</taxon>
        <taxon>Poales</taxon>
        <taxon>Poaceae</taxon>
        <taxon>BOP clade</taxon>
        <taxon>Pooideae</taxon>
        <taxon>Triticodae</taxon>
        <taxon>Triticeae</taxon>
        <taxon>Triticinae</taxon>
        <taxon>Aegilops</taxon>
    </lineage>
</organism>